<dbReference type="InterPro" id="IPR011006">
    <property type="entry name" value="CheY-like_superfamily"/>
</dbReference>
<dbReference type="SUPFAM" id="SSF52172">
    <property type="entry name" value="CheY-like"/>
    <property type="match status" value="1"/>
</dbReference>
<dbReference type="EMBL" id="CP080096">
    <property type="protein sequence ID" value="QYD73438.1"/>
    <property type="molecule type" value="Genomic_DNA"/>
</dbReference>
<dbReference type="Gene3D" id="3.40.50.2300">
    <property type="match status" value="1"/>
</dbReference>
<keyword evidence="5" id="KW-1185">Reference proteome</keyword>
<dbReference type="CDD" id="cd17546">
    <property type="entry name" value="REC_hyHK_CKI1_RcsC-like"/>
    <property type="match status" value="1"/>
</dbReference>
<dbReference type="PANTHER" id="PTHR44591:SF3">
    <property type="entry name" value="RESPONSE REGULATORY DOMAIN-CONTAINING PROTEIN"/>
    <property type="match status" value="1"/>
</dbReference>
<dbReference type="InterPro" id="IPR001789">
    <property type="entry name" value="Sig_transdc_resp-reg_receiver"/>
</dbReference>
<keyword evidence="1 2" id="KW-0597">Phosphoprotein</keyword>
<sequence>MKILFVDDDADTSWTFSELAKLMGHEAVSATTGAQALDEARRHSPDLIFLDVLLGKDDGREVCALLRCEPTLSRCAIFAVTGLPHAHAICDPKLFDGVLLKPVTIQLLEEAINHRSVLQPVQTREPEVR</sequence>
<evidence type="ECO:0000256" key="1">
    <source>
        <dbReference type="ARBA" id="ARBA00022553"/>
    </source>
</evidence>
<dbReference type="SMART" id="SM00448">
    <property type="entry name" value="REC"/>
    <property type="match status" value="1"/>
</dbReference>
<dbReference type="InterPro" id="IPR050595">
    <property type="entry name" value="Bact_response_regulator"/>
</dbReference>
<feature type="modified residue" description="4-aspartylphosphate" evidence="2">
    <location>
        <position position="51"/>
    </location>
</feature>
<dbReference type="Proteomes" id="UP000826462">
    <property type="component" value="Chromosome 2"/>
</dbReference>
<dbReference type="Pfam" id="PF00072">
    <property type="entry name" value="Response_reg"/>
    <property type="match status" value="1"/>
</dbReference>
<evidence type="ECO:0000313" key="4">
    <source>
        <dbReference type="EMBL" id="QYD73438.1"/>
    </source>
</evidence>
<evidence type="ECO:0000256" key="2">
    <source>
        <dbReference type="PROSITE-ProRule" id="PRU00169"/>
    </source>
</evidence>
<evidence type="ECO:0000313" key="5">
    <source>
        <dbReference type="Proteomes" id="UP000826462"/>
    </source>
</evidence>
<gene>
    <name evidence="4" type="ORF">KZJ38_27820</name>
</gene>
<dbReference type="RefSeq" id="WP_219803207.1">
    <property type="nucleotide sequence ID" value="NZ_CP080096.1"/>
</dbReference>
<accession>A0ABX8UWQ6</accession>
<dbReference type="PROSITE" id="PS50110">
    <property type="entry name" value="RESPONSE_REGULATORY"/>
    <property type="match status" value="1"/>
</dbReference>
<evidence type="ECO:0000259" key="3">
    <source>
        <dbReference type="PROSITE" id="PS50110"/>
    </source>
</evidence>
<proteinExistence type="predicted"/>
<protein>
    <submittedName>
        <fullName evidence="4">Response regulator</fullName>
    </submittedName>
</protein>
<organism evidence="4 5">
    <name type="scientific">Paraburkholderia edwinii</name>
    <dbReference type="NCBI Taxonomy" id="2861782"/>
    <lineage>
        <taxon>Bacteria</taxon>
        <taxon>Pseudomonadati</taxon>
        <taxon>Pseudomonadota</taxon>
        <taxon>Betaproteobacteria</taxon>
        <taxon>Burkholderiales</taxon>
        <taxon>Burkholderiaceae</taxon>
        <taxon>Paraburkholderia</taxon>
    </lineage>
</organism>
<dbReference type="PANTHER" id="PTHR44591">
    <property type="entry name" value="STRESS RESPONSE REGULATOR PROTEIN 1"/>
    <property type="match status" value="1"/>
</dbReference>
<feature type="domain" description="Response regulatory" evidence="3">
    <location>
        <begin position="2"/>
        <end position="116"/>
    </location>
</feature>
<reference evidence="4 5" key="1">
    <citation type="submission" date="2021-07" db="EMBL/GenBank/DDBJ databases">
        <title>Paraburkholderia edwinii protects Aspergillus sp. from phenazines by acting as a toxin sponge.</title>
        <authorList>
            <person name="Dahlstrom K.M."/>
            <person name="Newman D.K."/>
        </authorList>
    </citation>
    <scope>NUCLEOTIDE SEQUENCE [LARGE SCALE GENOMIC DNA]</scope>
    <source>
        <strain evidence="4 5">Pe01</strain>
    </source>
</reference>
<name>A0ABX8UWQ6_9BURK</name>